<keyword evidence="3" id="KW-1003">Cell membrane</keyword>
<dbReference type="EMBL" id="VVIM01000011">
    <property type="protein sequence ID" value="KAB0791636.1"/>
    <property type="molecule type" value="Genomic_DNA"/>
</dbReference>
<evidence type="ECO:0000256" key="1">
    <source>
        <dbReference type="ARBA" id="ARBA00004236"/>
    </source>
</evidence>
<evidence type="ECO:0000256" key="2">
    <source>
        <dbReference type="ARBA" id="ARBA00010532"/>
    </source>
</evidence>
<comment type="subcellular location">
    <subcellularLocation>
        <location evidence="1">Cell membrane</location>
    </subcellularLocation>
</comment>
<evidence type="ECO:0000256" key="4">
    <source>
        <dbReference type="ARBA" id="ARBA00022692"/>
    </source>
</evidence>
<dbReference type="PANTHER" id="PTHR11923">
    <property type="entry name" value="SCAVENGER RECEPTOR CLASS B TYPE-1 SR-B1"/>
    <property type="match status" value="1"/>
</dbReference>
<dbReference type="InParanoid" id="A0A5N4A2V0"/>
<keyword evidence="7" id="KW-0325">Glycoprotein</keyword>
<comment type="similarity">
    <text evidence="2">Belongs to the CD36 family.</text>
</comment>
<feature type="transmembrane region" description="Helical" evidence="8">
    <location>
        <begin position="77"/>
        <end position="99"/>
    </location>
</feature>
<evidence type="ECO:0000256" key="5">
    <source>
        <dbReference type="ARBA" id="ARBA00022989"/>
    </source>
</evidence>
<dbReference type="GO" id="GO:0005044">
    <property type="term" value="F:scavenger receptor activity"/>
    <property type="evidence" value="ECO:0007669"/>
    <property type="project" value="TreeGrafter"/>
</dbReference>
<dbReference type="PRINTS" id="PR01609">
    <property type="entry name" value="CD36FAMILY"/>
</dbReference>
<accession>A0A5N4A2V0</accession>
<dbReference type="AlphaFoldDB" id="A0A5N4A2V0"/>
<evidence type="ECO:0000313" key="9">
    <source>
        <dbReference type="EMBL" id="KAB0791636.1"/>
    </source>
</evidence>
<evidence type="ECO:0000256" key="7">
    <source>
        <dbReference type="ARBA" id="ARBA00023180"/>
    </source>
</evidence>
<protein>
    <recommendedName>
        <fullName evidence="11">Scavenger receptor class B member 1</fullName>
    </recommendedName>
</protein>
<dbReference type="GO" id="GO:0005737">
    <property type="term" value="C:cytoplasm"/>
    <property type="evidence" value="ECO:0007669"/>
    <property type="project" value="TreeGrafter"/>
</dbReference>
<name>A0A5N4A2V0_PHOPY</name>
<evidence type="ECO:0000256" key="8">
    <source>
        <dbReference type="SAM" id="Phobius"/>
    </source>
</evidence>
<sequence length="595" mass="67786">MGIKKCLFSSIKVNHITDQSMLKWISRYICCRKLWKMGLYKQFFRFGRRRSNYMASTAFTPLPMLVSDQGKIRTNRLIIVVVGLFALAIGILLSSVPWLDYLILKHLRLSNGSLSYYYWQKPGVVRLTKVYIFNVTNPENFLNLGEKPKLNEIGPFVYRENMEKVNIKFHDNGTVSYQHKKILQFVPELSVNKNEKLTVPNIPMLTLASLSNSLGFIIQKAISFALTMGNYQPFVEVTADELVFGYEDPLVTLAHNFYPKTKRPMGKMGLLIKRNGTLDEVHTINTGYTGMEKFGLLDKLNGIDRLPYWEDPPCTDIVASEGSFFPPRDVTQSDIVALYDKDLCRILPFQYRGPTSKQGISVDLYTPPDYVFETASKESRNRCYCPGAEYCPPKGLQNISPCQYDAPVYLSFPHFYNADASLLKSIDGLEPIKEKHENYVKIQPKLGVPLEIKLRVQLNLRVDQAENVRPVSTFPSMMFPIMWLEEGIDEVTPAIRRWVYLATTFSDLACPIFTYGSIVTGSCILIGVFINTYKSLVFTKQSIEIGMKTLRRNGAYLSNHSLFSQQPHRLSLIVRNSYVLLDDGDGATPDREKAC</sequence>
<comment type="caution">
    <text evidence="9">The sequence shown here is derived from an EMBL/GenBank/DDBJ whole genome shotgun (WGS) entry which is preliminary data.</text>
</comment>
<gene>
    <name evidence="9" type="ORF">PPYR_03436</name>
</gene>
<keyword evidence="4 8" id="KW-0812">Transmembrane</keyword>
<organism evidence="9 10">
    <name type="scientific">Photinus pyralis</name>
    <name type="common">Common eastern firefly</name>
    <name type="synonym">Lampyris pyralis</name>
    <dbReference type="NCBI Taxonomy" id="7054"/>
    <lineage>
        <taxon>Eukaryota</taxon>
        <taxon>Metazoa</taxon>
        <taxon>Ecdysozoa</taxon>
        <taxon>Arthropoda</taxon>
        <taxon>Hexapoda</taxon>
        <taxon>Insecta</taxon>
        <taxon>Pterygota</taxon>
        <taxon>Neoptera</taxon>
        <taxon>Endopterygota</taxon>
        <taxon>Coleoptera</taxon>
        <taxon>Polyphaga</taxon>
        <taxon>Elateriformia</taxon>
        <taxon>Elateroidea</taxon>
        <taxon>Lampyridae</taxon>
        <taxon>Lampyrinae</taxon>
        <taxon>Photinus</taxon>
    </lineage>
</organism>
<dbReference type="Proteomes" id="UP000327044">
    <property type="component" value="Unassembled WGS sequence"/>
</dbReference>
<feature type="transmembrane region" description="Helical" evidence="8">
    <location>
        <begin position="512"/>
        <end position="533"/>
    </location>
</feature>
<dbReference type="InterPro" id="IPR002159">
    <property type="entry name" value="CD36_fam"/>
</dbReference>
<keyword evidence="6 8" id="KW-0472">Membrane</keyword>
<dbReference type="PANTHER" id="PTHR11923:SF88">
    <property type="entry name" value="DEBRIS BUSTER, ISOFORM D"/>
    <property type="match status" value="1"/>
</dbReference>
<keyword evidence="5 8" id="KW-1133">Transmembrane helix</keyword>
<dbReference type="Pfam" id="PF01130">
    <property type="entry name" value="CD36"/>
    <property type="match status" value="1"/>
</dbReference>
<evidence type="ECO:0000256" key="3">
    <source>
        <dbReference type="ARBA" id="ARBA00022475"/>
    </source>
</evidence>
<evidence type="ECO:0000256" key="6">
    <source>
        <dbReference type="ARBA" id="ARBA00023136"/>
    </source>
</evidence>
<dbReference type="GO" id="GO:0005886">
    <property type="term" value="C:plasma membrane"/>
    <property type="evidence" value="ECO:0007669"/>
    <property type="project" value="UniProtKB-SubCell"/>
</dbReference>
<reference evidence="9 10" key="1">
    <citation type="journal article" date="2018" name="Elife">
        <title>Firefly genomes illuminate parallel origins of bioluminescence in beetles.</title>
        <authorList>
            <person name="Fallon T.R."/>
            <person name="Lower S.E."/>
            <person name="Chang C.H."/>
            <person name="Bessho-Uehara M."/>
            <person name="Martin G.J."/>
            <person name="Bewick A.J."/>
            <person name="Behringer M."/>
            <person name="Debat H.J."/>
            <person name="Wong I."/>
            <person name="Day J.C."/>
            <person name="Suvorov A."/>
            <person name="Silva C.J."/>
            <person name="Stanger-Hall K.F."/>
            <person name="Hall D.W."/>
            <person name="Schmitz R.J."/>
            <person name="Nelson D.R."/>
            <person name="Lewis S.M."/>
            <person name="Shigenobu S."/>
            <person name="Bybee S.M."/>
            <person name="Larracuente A.M."/>
            <person name="Oba Y."/>
            <person name="Weng J.K."/>
        </authorList>
    </citation>
    <scope>NUCLEOTIDE SEQUENCE [LARGE SCALE GENOMIC DNA]</scope>
    <source>
        <strain evidence="9">1611_PpyrPB1</strain>
        <tissue evidence="9">Whole body</tissue>
    </source>
</reference>
<evidence type="ECO:0000313" key="10">
    <source>
        <dbReference type="Proteomes" id="UP000327044"/>
    </source>
</evidence>
<proteinExistence type="inferred from homology"/>
<evidence type="ECO:0008006" key="11">
    <source>
        <dbReference type="Google" id="ProtNLM"/>
    </source>
</evidence>
<keyword evidence="10" id="KW-1185">Reference proteome</keyword>